<dbReference type="InterPro" id="IPR048634">
    <property type="entry name" value="SecD_SecF_C"/>
</dbReference>
<dbReference type="GO" id="GO:0005886">
    <property type="term" value="C:plasma membrane"/>
    <property type="evidence" value="ECO:0007669"/>
    <property type="project" value="UniProtKB-SubCell"/>
</dbReference>
<feature type="transmembrane region" description="Helical" evidence="10">
    <location>
        <begin position="35"/>
        <end position="58"/>
    </location>
</feature>
<dbReference type="InterPro" id="IPR005665">
    <property type="entry name" value="SecF_bac"/>
</dbReference>
<dbReference type="GO" id="GO:0006886">
    <property type="term" value="P:intracellular protein transport"/>
    <property type="evidence" value="ECO:0007669"/>
    <property type="project" value="InterPro"/>
</dbReference>
<evidence type="ECO:0000256" key="6">
    <source>
        <dbReference type="ARBA" id="ARBA00022927"/>
    </source>
</evidence>
<evidence type="ECO:0000256" key="2">
    <source>
        <dbReference type="ARBA" id="ARBA00015792"/>
    </source>
</evidence>
<keyword evidence="3" id="KW-0813">Transport</keyword>
<keyword evidence="7 10" id="KW-1133">Transmembrane helix</keyword>
<feature type="transmembrane region" description="Helical" evidence="10">
    <location>
        <begin position="118"/>
        <end position="139"/>
    </location>
</feature>
<gene>
    <name evidence="12" type="ORF">METZ01_LOCUS469387</name>
</gene>
<feature type="transmembrane region" description="Helical" evidence="10">
    <location>
        <begin position="91"/>
        <end position="112"/>
    </location>
</feature>
<organism evidence="12">
    <name type="scientific">marine metagenome</name>
    <dbReference type="NCBI Taxonomy" id="408172"/>
    <lineage>
        <taxon>unclassified sequences</taxon>
        <taxon>metagenomes</taxon>
        <taxon>ecological metagenomes</taxon>
    </lineage>
</organism>
<evidence type="ECO:0000256" key="8">
    <source>
        <dbReference type="ARBA" id="ARBA00023010"/>
    </source>
</evidence>
<protein>
    <recommendedName>
        <fullName evidence="2">Protein translocase subunit SecF</fullName>
    </recommendedName>
</protein>
<keyword evidence="4" id="KW-1003">Cell membrane</keyword>
<keyword evidence="8" id="KW-0811">Translocation</keyword>
<dbReference type="InterPro" id="IPR022813">
    <property type="entry name" value="SecD/SecF_arch_bac"/>
</dbReference>
<evidence type="ECO:0000313" key="12">
    <source>
        <dbReference type="EMBL" id="SVE16533.1"/>
    </source>
</evidence>
<dbReference type="PANTHER" id="PTHR30081:SF8">
    <property type="entry name" value="PROTEIN TRANSLOCASE SUBUNIT SECF"/>
    <property type="match status" value="1"/>
</dbReference>
<dbReference type="PANTHER" id="PTHR30081">
    <property type="entry name" value="PROTEIN-EXPORT MEMBRANE PROTEIN SEC"/>
    <property type="match status" value="1"/>
</dbReference>
<sequence>MAMRFELRFGLAAVIATLHDILITLGFLAVFRVEIALPTVAAILTILGYSLNDTIVVFDRIRENLHKKGARKRDQIELVNESINETLPRTVLTSGTTLAVLLALYVLGGAVIRDFTVVLILGVMIGTYSSIFVAAPALIEIQNKWGLGKSADQKKRPQPATV</sequence>
<evidence type="ECO:0000256" key="5">
    <source>
        <dbReference type="ARBA" id="ARBA00022692"/>
    </source>
</evidence>
<comment type="subcellular location">
    <subcellularLocation>
        <location evidence="1">Cell membrane</location>
        <topology evidence="1">Multi-pass membrane protein</topology>
    </subcellularLocation>
</comment>
<keyword evidence="9 10" id="KW-0472">Membrane</keyword>
<dbReference type="PRINTS" id="PR01755">
    <property type="entry name" value="SECFTRNLCASE"/>
</dbReference>
<evidence type="ECO:0000256" key="3">
    <source>
        <dbReference type="ARBA" id="ARBA00022448"/>
    </source>
</evidence>
<accession>A0A383B9P1</accession>
<keyword evidence="5 10" id="KW-0812">Transmembrane</keyword>
<feature type="domain" description="Protein export membrane protein SecD/SecF C-terminal" evidence="11">
    <location>
        <begin position="2"/>
        <end position="143"/>
    </location>
</feature>
<evidence type="ECO:0000256" key="1">
    <source>
        <dbReference type="ARBA" id="ARBA00004651"/>
    </source>
</evidence>
<dbReference type="GO" id="GO:0015450">
    <property type="term" value="F:protein-transporting ATPase activity"/>
    <property type="evidence" value="ECO:0007669"/>
    <property type="project" value="InterPro"/>
</dbReference>
<dbReference type="InterPro" id="IPR022645">
    <property type="entry name" value="SecD/SecF_bac"/>
</dbReference>
<evidence type="ECO:0000256" key="7">
    <source>
        <dbReference type="ARBA" id="ARBA00022989"/>
    </source>
</evidence>
<dbReference type="NCBIfam" id="TIGR00966">
    <property type="entry name" value="transloc_SecF"/>
    <property type="match status" value="1"/>
</dbReference>
<evidence type="ECO:0000259" key="11">
    <source>
        <dbReference type="Pfam" id="PF02355"/>
    </source>
</evidence>
<reference evidence="12" key="1">
    <citation type="submission" date="2018-05" db="EMBL/GenBank/DDBJ databases">
        <authorList>
            <person name="Lanie J.A."/>
            <person name="Ng W.-L."/>
            <person name="Kazmierczak K.M."/>
            <person name="Andrzejewski T.M."/>
            <person name="Davidsen T.M."/>
            <person name="Wayne K.J."/>
            <person name="Tettelin H."/>
            <person name="Glass J.I."/>
            <person name="Rusch D."/>
            <person name="Podicherti R."/>
            <person name="Tsui H.-C.T."/>
            <person name="Winkler M.E."/>
        </authorList>
    </citation>
    <scope>NUCLEOTIDE SEQUENCE</scope>
</reference>
<dbReference type="EMBL" id="UINC01198538">
    <property type="protein sequence ID" value="SVE16533.1"/>
    <property type="molecule type" value="Genomic_DNA"/>
</dbReference>
<dbReference type="AlphaFoldDB" id="A0A383B9P1"/>
<name>A0A383B9P1_9ZZZZ</name>
<proteinExistence type="predicted"/>
<evidence type="ECO:0000256" key="4">
    <source>
        <dbReference type="ARBA" id="ARBA00022475"/>
    </source>
</evidence>
<dbReference type="Gene3D" id="1.20.1640.10">
    <property type="entry name" value="Multidrug efflux transporter AcrB transmembrane domain"/>
    <property type="match status" value="1"/>
</dbReference>
<keyword evidence="6" id="KW-0653">Protein transport</keyword>
<dbReference type="SUPFAM" id="SSF82866">
    <property type="entry name" value="Multidrug efflux transporter AcrB transmembrane domain"/>
    <property type="match status" value="1"/>
</dbReference>
<dbReference type="Pfam" id="PF02355">
    <property type="entry name" value="SecD_SecF_C"/>
    <property type="match status" value="1"/>
</dbReference>
<evidence type="ECO:0000256" key="10">
    <source>
        <dbReference type="SAM" id="Phobius"/>
    </source>
</evidence>
<feature type="transmembrane region" description="Helical" evidence="10">
    <location>
        <begin position="7"/>
        <end position="29"/>
    </location>
</feature>
<evidence type="ECO:0000256" key="9">
    <source>
        <dbReference type="ARBA" id="ARBA00023136"/>
    </source>
</evidence>